<accession>A0A6G4HN01</accession>
<dbReference type="EMBL" id="SXEU01000001">
    <property type="protein sequence ID" value="NFV14805.1"/>
    <property type="molecule type" value="Genomic_DNA"/>
</dbReference>
<proteinExistence type="predicted"/>
<organism evidence="1">
    <name type="scientific">Clostridium botulinum</name>
    <dbReference type="NCBI Taxonomy" id="1491"/>
    <lineage>
        <taxon>Bacteria</taxon>
        <taxon>Bacillati</taxon>
        <taxon>Bacillota</taxon>
        <taxon>Clostridia</taxon>
        <taxon>Eubacteriales</taxon>
        <taxon>Clostridiaceae</taxon>
        <taxon>Clostridium</taxon>
    </lineage>
</organism>
<gene>
    <name evidence="1" type="ORF">FDG29_01240</name>
</gene>
<protein>
    <submittedName>
        <fullName evidence="1">Uncharacterized protein</fullName>
    </submittedName>
</protein>
<evidence type="ECO:0000313" key="1">
    <source>
        <dbReference type="EMBL" id="NFV14805.1"/>
    </source>
</evidence>
<name>A0A6G4HN01_CLOBO</name>
<dbReference type="RefSeq" id="WP_061311367.1">
    <property type="nucleotide sequence ID" value="NZ_LFOX01000002.1"/>
</dbReference>
<comment type="caution">
    <text evidence="1">The sequence shown here is derived from an EMBL/GenBank/DDBJ whole genome shotgun (WGS) entry which is preliminary data.</text>
</comment>
<dbReference type="AlphaFoldDB" id="A0A6G4HN01"/>
<sequence>MIKDNFKYVLEGTQIDFFFSAFSKEQLIESYREESSRYGYGITFEKKLENNYDFVKSTVKEICGESPHTIRYFSIPRYGWGDMDICALAKIENDGTTFMFTNNREFAEFISDTSGYSFSVKAL</sequence>
<reference evidence="1" key="1">
    <citation type="submission" date="2019-04" db="EMBL/GenBank/DDBJ databases">
        <title>Genome sequencing of Clostridium botulinum Groups I-IV and Clostridium butyricum.</title>
        <authorList>
            <person name="Brunt J."/>
            <person name="Van Vliet A.H.M."/>
            <person name="Stringer S.C."/>
            <person name="Carter A.T."/>
            <person name="Peck M.W."/>
        </authorList>
    </citation>
    <scope>NUCLEOTIDE SEQUENCE</scope>
    <source>
        <strain evidence="1">751/1</strain>
    </source>
</reference>